<dbReference type="PANTHER" id="PTHR39441:SF1">
    <property type="entry name" value="DUF2252 DOMAIN-CONTAINING PROTEIN"/>
    <property type="match status" value="1"/>
</dbReference>
<evidence type="ECO:0008006" key="3">
    <source>
        <dbReference type="Google" id="ProtNLM"/>
    </source>
</evidence>
<proteinExistence type="predicted"/>
<evidence type="ECO:0000313" key="1">
    <source>
        <dbReference type="EMBL" id="RAO76681.1"/>
    </source>
</evidence>
<dbReference type="PANTHER" id="PTHR39441">
    <property type="entry name" value="DUF2252 DOMAIN-CONTAINING PROTEIN"/>
    <property type="match status" value="1"/>
</dbReference>
<name>A0A328P5X0_9GAMM</name>
<gene>
    <name evidence="1" type="ORF">CA260_01790</name>
</gene>
<sequence length="405" mass="45708">MTDVVESIRNYNAKRDPERLQRKYVAMRHDPFTFLRGTCHLFYQRLPEPKWLGKAPPVWVCGDLHLENMGSYKGDNRLVYFDLNDFDEAALAPASWELVRLLTSVHIAAGSLHLSGAQADHLCGDFLDTYAAELRAGKARWVERDMASGMVGDLLGNLRGRLRPPFLDSRTVRKGKHRTLRIDGRRALPVTDKQRERVTALIDSVAAREDKPRFYRVLDVARRIAGTGSLGVDRYAILVEGKGSPDGNYLLDLKLAQPSSLVPHLDIRQPEWRTEAERVVAVQARMQAISPAFFRAVTMGRKSYVLRGLQPTEDRLALADWHGKLERLEGVLQTMGRLVAWAQLRSSGRDGSASADQLIAFGGKNRWQAQLLRLAKECTKQVQRDWKTYGKAFDQGAFRLPPPQA</sequence>
<dbReference type="AlphaFoldDB" id="A0A328P5X0"/>
<dbReference type="EMBL" id="NFZS01000001">
    <property type="protein sequence ID" value="RAO76681.1"/>
    <property type="molecule type" value="Genomic_DNA"/>
</dbReference>
<comment type="caution">
    <text evidence="1">The sequence shown here is derived from an EMBL/GenBank/DDBJ whole genome shotgun (WGS) entry which is preliminary data.</text>
</comment>
<accession>A0A328P5X0</accession>
<reference evidence="1 2" key="1">
    <citation type="journal article" date="2018" name="Genet. Mol. Biol.">
        <title>The genome sequence of Dyella jiangningensis FCAV SCS01 from a lignocellulose-decomposing microbial consortium metagenome reveals potential for biotechnological applications.</title>
        <authorList>
            <person name="Desiderato J.G."/>
            <person name="Alvarenga D.O."/>
            <person name="Constancio M.T.L."/>
            <person name="Alves L.M.C."/>
            <person name="Varani A.M."/>
        </authorList>
    </citation>
    <scope>NUCLEOTIDE SEQUENCE [LARGE SCALE GENOMIC DNA]</scope>
    <source>
        <strain evidence="1 2">FCAV SCS01</strain>
    </source>
</reference>
<evidence type="ECO:0000313" key="2">
    <source>
        <dbReference type="Proteomes" id="UP000248926"/>
    </source>
</evidence>
<dbReference type="OrthoDB" id="1491115at2"/>
<organism evidence="1 2">
    <name type="scientific">Dyella jiangningensis</name>
    <dbReference type="NCBI Taxonomy" id="1379159"/>
    <lineage>
        <taxon>Bacteria</taxon>
        <taxon>Pseudomonadati</taxon>
        <taxon>Pseudomonadota</taxon>
        <taxon>Gammaproteobacteria</taxon>
        <taxon>Lysobacterales</taxon>
        <taxon>Rhodanobacteraceae</taxon>
        <taxon>Dyella</taxon>
    </lineage>
</organism>
<dbReference type="Pfam" id="PF10009">
    <property type="entry name" value="DUF2252"/>
    <property type="match status" value="1"/>
</dbReference>
<dbReference type="Proteomes" id="UP000248926">
    <property type="component" value="Unassembled WGS sequence"/>
</dbReference>
<dbReference type="RefSeq" id="WP_111980755.1">
    <property type="nucleotide sequence ID" value="NZ_NFZS01000001.1"/>
</dbReference>
<keyword evidence="2" id="KW-1185">Reference proteome</keyword>
<protein>
    <recommendedName>
        <fullName evidence="3">DUF2252 domain-containing protein</fullName>
    </recommendedName>
</protein>
<dbReference type="InterPro" id="IPR018721">
    <property type="entry name" value="DUF2252"/>
</dbReference>